<dbReference type="EMBL" id="JAVYJV010000018">
    <property type="protein sequence ID" value="KAK4348256.1"/>
    <property type="molecule type" value="Genomic_DNA"/>
</dbReference>
<comment type="caution">
    <text evidence="1">The sequence shown here is derived from an EMBL/GenBank/DDBJ whole genome shotgun (WGS) entry which is preliminary data.</text>
</comment>
<keyword evidence="2" id="KW-1185">Reference proteome</keyword>
<dbReference type="AlphaFoldDB" id="A0AAE1RAH8"/>
<dbReference type="Proteomes" id="UP001291623">
    <property type="component" value="Unassembled WGS sequence"/>
</dbReference>
<gene>
    <name evidence="1" type="ORF">RND71_034595</name>
</gene>
<evidence type="ECO:0000313" key="2">
    <source>
        <dbReference type="Proteomes" id="UP001291623"/>
    </source>
</evidence>
<accession>A0AAE1RAH8</accession>
<name>A0AAE1RAH8_9SOLA</name>
<protein>
    <submittedName>
        <fullName evidence="1">Uncharacterized protein</fullName>
    </submittedName>
</protein>
<proteinExistence type="predicted"/>
<organism evidence="1 2">
    <name type="scientific">Anisodus tanguticus</name>
    <dbReference type="NCBI Taxonomy" id="243964"/>
    <lineage>
        <taxon>Eukaryota</taxon>
        <taxon>Viridiplantae</taxon>
        <taxon>Streptophyta</taxon>
        <taxon>Embryophyta</taxon>
        <taxon>Tracheophyta</taxon>
        <taxon>Spermatophyta</taxon>
        <taxon>Magnoliopsida</taxon>
        <taxon>eudicotyledons</taxon>
        <taxon>Gunneridae</taxon>
        <taxon>Pentapetalae</taxon>
        <taxon>asterids</taxon>
        <taxon>lamiids</taxon>
        <taxon>Solanales</taxon>
        <taxon>Solanaceae</taxon>
        <taxon>Solanoideae</taxon>
        <taxon>Hyoscyameae</taxon>
        <taxon>Anisodus</taxon>
    </lineage>
</organism>
<sequence>MQCLLSSDVNLAERLRYSLHRVKRHKSDRKVVVFAEKSLSDVNLAKRVNQYKSGRKAAVFAENCPSDVYPAIRLRCSLDRVKRHKSGQKLLGERWKLLLLDGSRLALSEVAFHQLSSWQIRVKCEENATPQTPNFDRMLNSSLTHIKNGSRQIHYTTEHLQSGEEVGAEKQRAHSITITRGVDSCRGEVHYSLPSTTSNSGYGGNDNGIHHREYEDKIRHDNIESQHAWLAEVIAAPGTRPPWIQPRTLIQKAILNIEAKF</sequence>
<evidence type="ECO:0000313" key="1">
    <source>
        <dbReference type="EMBL" id="KAK4348256.1"/>
    </source>
</evidence>
<reference evidence="1" key="1">
    <citation type="submission" date="2023-12" db="EMBL/GenBank/DDBJ databases">
        <title>Genome assembly of Anisodus tanguticus.</title>
        <authorList>
            <person name="Wang Y.-J."/>
        </authorList>
    </citation>
    <scope>NUCLEOTIDE SEQUENCE</scope>
    <source>
        <strain evidence="1">KB-2021</strain>
        <tissue evidence="1">Leaf</tissue>
    </source>
</reference>